<dbReference type="InterPro" id="IPR050314">
    <property type="entry name" value="Glycosyl_Hydrlase_18"/>
</dbReference>
<evidence type="ECO:0000256" key="5">
    <source>
        <dbReference type="ARBA" id="ARBA00022801"/>
    </source>
</evidence>
<evidence type="ECO:0000256" key="1">
    <source>
        <dbReference type="ARBA" id="ARBA00000822"/>
    </source>
</evidence>
<dbReference type="SUPFAM" id="SSF51445">
    <property type="entry name" value="(Trans)glycosidases"/>
    <property type="match status" value="1"/>
</dbReference>
<dbReference type="InterPro" id="IPR017853">
    <property type="entry name" value="GH"/>
</dbReference>
<evidence type="ECO:0000256" key="2">
    <source>
        <dbReference type="ARBA" id="ARBA00009121"/>
    </source>
</evidence>
<sequence>MTNWAQYRPSSGKFTPDNIDPFLCTHVVYALATINSFNQLITTEWNDEQQYKVLNSLKNINPALRTLLSVGGTVNGMSPFIWMVSKPESRAVFMKSAISFLRKHNFDGLNLDWEFPGQKGSAETDKDKFTELVTELDQAFFEEARDTRKTQLLLTANVAAVRPIVDGAYDVPKIVPHLDFINVMTYDYHGHWDPETGHNSPLYSSNVDSGSHLHHNIDSSISHWLDLGAPADKLLMGFSTYGRTFRLGTSDSSLGAPALGAGEEGPYTRTAGFWSFYEVCSFINGANVEWIPEQMVPYATNGYVWVGYDNKASFTNKVGALAMNLGGAHVWTLDMDDFSGSFCSEGPYPLVNHLRTIMGFPPKPTTTPQPITTKDPLATFCVGRPNGLYVNIADKTTYFQCFTGITYLHRCQPGLIYWDSCQCCNWP</sequence>
<dbReference type="InterPro" id="IPR029070">
    <property type="entry name" value="Chitinase_insertion_sf"/>
</dbReference>
<dbReference type="GO" id="GO:0005576">
    <property type="term" value="C:extracellular region"/>
    <property type="evidence" value="ECO:0007669"/>
    <property type="project" value="InterPro"/>
</dbReference>
<dbReference type="Gene3D" id="2.170.140.10">
    <property type="entry name" value="Chitin binding domain"/>
    <property type="match status" value="1"/>
</dbReference>
<dbReference type="GO" id="GO:0008061">
    <property type="term" value="F:chitin binding"/>
    <property type="evidence" value="ECO:0007669"/>
    <property type="project" value="UniProtKB-KW"/>
</dbReference>
<comment type="caution">
    <text evidence="12">The sequence shown here is derived from an EMBL/GenBank/DDBJ whole genome shotgun (WGS) entry which is preliminary data.</text>
</comment>
<feature type="domain" description="Chitin-binding type-2" evidence="10">
    <location>
        <begin position="378"/>
        <end position="427"/>
    </location>
</feature>
<dbReference type="FunFam" id="2.170.140.10:FF:000001">
    <property type="entry name" value="Acidic mammalian chitinase"/>
    <property type="match status" value="1"/>
</dbReference>
<keyword evidence="13" id="KW-1185">Reference proteome</keyword>
<dbReference type="CDD" id="cd02872">
    <property type="entry name" value="GH18_chitolectin_chitotriosidase"/>
    <property type="match status" value="1"/>
</dbReference>
<keyword evidence="4" id="KW-0147">Chitin-binding</keyword>
<dbReference type="PANTHER" id="PTHR11177">
    <property type="entry name" value="CHITINASE"/>
    <property type="match status" value="1"/>
</dbReference>
<comment type="catalytic activity">
    <reaction evidence="1">
        <text>Random endo-hydrolysis of N-acetyl-beta-D-glucosaminide (1-&gt;4)-beta-linkages in chitin and chitodextrins.</text>
        <dbReference type="EC" id="3.2.1.14"/>
    </reaction>
</comment>
<keyword evidence="7" id="KW-1015">Disulfide bond</keyword>
<dbReference type="PANTHER" id="PTHR11177:SF332">
    <property type="entry name" value="CHITINASE"/>
    <property type="match status" value="1"/>
</dbReference>
<evidence type="ECO:0000256" key="8">
    <source>
        <dbReference type="ARBA" id="ARBA00023295"/>
    </source>
</evidence>
<dbReference type="Pfam" id="PF00704">
    <property type="entry name" value="Glyco_hydro_18"/>
    <property type="match status" value="1"/>
</dbReference>
<dbReference type="Proteomes" id="UP001148018">
    <property type="component" value="Unassembled WGS sequence"/>
</dbReference>
<feature type="domain" description="GH18" evidence="11">
    <location>
        <begin position="1"/>
        <end position="361"/>
    </location>
</feature>
<dbReference type="Gene3D" id="3.10.50.10">
    <property type="match status" value="1"/>
</dbReference>
<proteinExistence type="inferred from homology"/>
<organism evidence="12 13">
    <name type="scientific">Muraenolepis orangiensis</name>
    <name type="common">Patagonian moray cod</name>
    <dbReference type="NCBI Taxonomy" id="630683"/>
    <lineage>
        <taxon>Eukaryota</taxon>
        <taxon>Metazoa</taxon>
        <taxon>Chordata</taxon>
        <taxon>Craniata</taxon>
        <taxon>Vertebrata</taxon>
        <taxon>Euteleostomi</taxon>
        <taxon>Actinopterygii</taxon>
        <taxon>Neopterygii</taxon>
        <taxon>Teleostei</taxon>
        <taxon>Neoteleostei</taxon>
        <taxon>Acanthomorphata</taxon>
        <taxon>Zeiogadaria</taxon>
        <taxon>Gadariae</taxon>
        <taxon>Gadiformes</taxon>
        <taxon>Muraenolepidoidei</taxon>
        <taxon>Muraenolepididae</taxon>
        <taxon>Muraenolepis</taxon>
    </lineage>
</organism>
<dbReference type="EC" id="3.2.1.14" evidence="3"/>
<accession>A0A9Q0E678</accession>
<dbReference type="SUPFAM" id="SSF57625">
    <property type="entry name" value="Invertebrate chitin-binding proteins"/>
    <property type="match status" value="1"/>
</dbReference>
<comment type="similarity">
    <text evidence="2">Belongs to the glycosyl hydrolase 18 family. Chitinase class II subfamily.</text>
</comment>
<dbReference type="GO" id="GO:0008843">
    <property type="term" value="F:endochitinase activity"/>
    <property type="evidence" value="ECO:0007669"/>
    <property type="project" value="UniProtKB-EC"/>
</dbReference>
<dbReference type="FunFam" id="3.10.50.10:FF:000001">
    <property type="entry name" value="Chitinase 3-like 1"/>
    <property type="match status" value="1"/>
</dbReference>
<dbReference type="GO" id="GO:0006032">
    <property type="term" value="P:chitin catabolic process"/>
    <property type="evidence" value="ECO:0007669"/>
    <property type="project" value="UniProtKB-KW"/>
</dbReference>
<dbReference type="PROSITE" id="PS01095">
    <property type="entry name" value="GH18_1"/>
    <property type="match status" value="1"/>
</dbReference>
<evidence type="ECO:0000313" key="12">
    <source>
        <dbReference type="EMBL" id="KAJ3601777.1"/>
    </source>
</evidence>
<dbReference type="SUPFAM" id="SSF54556">
    <property type="entry name" value="Chitinase insertion domain"/>
    <property type="match status" value="1"/>
</dbReference>
<reference evidence="12" key="1">
    <citation type="submission" date="2022-07" db="EMBL/GenBank/DDBJ databases">
        <title>Chromosome-level genome of Muraenolepis orangiensis.</title>
        <authorList>
            <person name="Kim J."/>
        </authorList>
    </citation>
    <scope>NUCLEOTIDE SEQUENCE</scope>
    <source>
        <strain evidence="12">KU_S4_2022</strain>
        <tissue evidence="12">Muscle</tissue>
    </source>
</reference>
<dbReference type="OrthoDB" id="76388at2759"/>
<gene>
    <name evidence="12" type="ORF">NHX12_029541</name>
</gene>
<dbReference type="GO" id="GO:0000272">
    <property type="term" value="P:polysaccharide catabolic process"/>
    <property type="evidence" value="ECO:0007669"/>
    <property type="project" value="UniProtKB-KW"/>
</dbReference>
<evidence type="ECO:0000256" key="3">
    <source>
        <dbReference type="ARBA" id="ARBA00012729"/>
    </source>
</evidence>
<evidence type="ECO:0000313" key="13">
    <source>
        <dbReference type="Proteomes" id="UP001148018"/>
    </source>
</evidence>
<dbReference type="PROSITE" id="PS50940">
    <property type="entry name" value="CHIT_BIND_II"/>
    <property type="match status" value="1"/>
</dbReference>
<dbReference type="InterPro" id="IPR001223">
    <property type="entry name" value="Glyco_hydro18_cat"/>
</dbReference>
<dbReference type="InterPro" id="IPR002557">
    <property type="entry name" value="Chitin-bd_dom"/>
</dbReference>
<evidence type="ECO:0000259" key="11">
    <source>
        <dbReference type="PROSITE" id="PS51910"/>
    </source>
</evidence>
<dbReference type="Pfam" id="PF01607">
    <property type="entry name" value="CBM_14"/>
    <property type="match status" value="1"/>
</dbReference>
<dbReference type="AlphaFoldDB" id="A0A9Q0E678"/>
<dbReference type="SMART" id="SM00636">
    <property type="entry name" value="Glyco_18"/>
    <property type="match status" value="1"/>
</dbReference>
<evidence type="ECO:0000256" key="9">
    <source>
        <dbReference type="ARBA" id="ARBA00023326"/>
    </source>
</evidence>
<evidence type="ECO:0000256" key="7">
    <source>
        <dbReference type="ARBA" id="ARBA00023157"/>
    </source>
</evidence>
<keyword evidence="9" id="KW-0119">Carbohydrate metabolism</keyword>
<keyword evidence="9" id="KW-0624">Polysaccharide degradation</keyword>
<keyword evidence="5" id="KW-0378">Hydrolase</keyword>
<dbReference type="PROSITE" id="PS51910">
    <property type="entry name" value="GH18_2"/>
    <property type="match status" value="1"/>
</dbReference>
<dbReference type="InterPro" id="IPR011583">
    <property type="entry name" value="Chitinase_II/V-like_cat"/>
</dbReference>
<keyword evidence="8" id="KW-0326">Glycosidase</keyword>
<dbReference type="FunFam" id="3.20.20.80:FF:000220">
    <property type="entry name" value="Chitotriosidase-1"/>
    <property type="match status" value="1"/>
</dbReference>
<dbReference type="InterPro" id="IPR036508">
    <property type="entry name" value="Chitin-bd_dom_sf"/>
</dbReference>
<keyword evidence="6" id="KW-0146">Chitin degradation</keyword>
<name>A0A9Q0E678_9TELE</name>
<evidence type="ECO:0000256" key="4">
    <source>
        <dbReference type="ARBA" id="ARBA00022669"/>
    </source>
</evidence>
<evidence type="ECO:0000256" key="6">
    <source>
        <dbReference type="ARBA" id="ARBA00023024"/>
    </source>
</evidence>
<dbReference type="InterPro" id="IPR001579">
    <property type="entry name" value="Glyco_hydro_18_chit_AS"/>
</dbReference>
<protein>
    <recommendedName>
        <fullName evidence="3">chitinase</fullName>
        <ecNumber evidence="3">3.2.1.14</ecNumber>
    </recommendedName>
</protein>
<dbReference type="EMBL" id="JANIIK010000046">
    <property type="protein sequence ID" value="KAJ3601777.1"/>
    <property type="molecule type" value="Genomic_DNA"/>
</dbReference>
<dbReference type="Gene3D" id="3.20.20.80">
    <property type="entry name" value="Glycosidases"/>
    <property type="match status" value="1"/>
</dbReference>
<evidence type="ECO:0000259" key="10">
    <source>
        <dbReference type="PROSITE" id="PS50940"/>
    </source>
</evidence>